<dbReference type="Pfam" id="PF14559">
    <property type="entry name" value="TPR_19"/>
    <property type="match status" value="1"/>
</dbReference>
<dbReference type="Proteomes" id="UP000019474">
    <property type="component" value="Unassembled WGS sequence"/>
</dbReference>
<dbReference type="Gene3D" id="1.25.40.10">
    <property type="entry name" value="Tetratricopeptide repeat domain"/>
    <property type="match status" value="3"/>
</dbReference>
<proteinExistence type="predicted"/>
<dbReference type="SUPFAM" id="SSF48452">
    <property type="entry name" value="TPR-like"/>
    <property type="match status" value="2"/>
</dbReference>
<dbReference type="Pfam" id="PF13174">
    <property type="entry name" value="TPR_6"/>
    <property type="match status" value="1"/>
</dbReference>
<dbReference type="Pfam" id="PF13432">
    <property type="entry name" value="TPR_16"/>
    <property type="match status" value="1"/>
</dbReference>
<dbReference type="PANTHER" id="PTHR12558:SF13">
    <property type="entry name" value="CELL DIVISION CYCLE PROTEIN 27 HOMOLOG"/>
    <property type="match status" value="1"/>
</dbReference>
<dbReference type="PANTHER" id="PTHR12558">
    <property type="entry name" value="CELL DIVISION CYCLE 16,23,27"/>
    <property type="match status" value="1"/>
</dbReference>
<dbReference type="PATRIC" id="fig|1221538.3.peg.508"/>
<dbReference type="SMART" id="SM00028">
    <property type="entry name" value="TPR"/>
    <property type="match status" value="5"/>
</dbReference>
<keyword evidence="1" id="KW-0802">TPR repeat</keyword>
<dbReference type="Pfam" id="PF13181">
    <property type="entry name" value="TPR_8"/>
    <property type="match status" value="1"/>
</dbReference>
<dbReference type="InterPro" id="IPR019734">
    <property type="entry name" value="TPR_rpt"/>
</dbReference>
<keyword evidence="3" id="KW-1185">Reference proteome</keyword>
<dbReference type="EMBL" id="ALXG01000022">
    <property type="protein sequence ID" value="ETO40600.1"/>
    <property type="molecule type" value="Genomic_DNA"/>
</dbReference>
<reference evidence="2 3" key="1">
    <citation type="submission" date="2012-08" db="EMBL/GenBank/DDBJ databases">
        <title>Genome sequencing of Lactobacillus florum 8D.</title>
        <authorList>
            <person name="Kim E.B."/>
            <person name="Marco M.L."/>
        </authorList>
    </citation>
    <scope>NUCLEOTIDE SEQUENCE [LARGE SCALE GENOMIC DNA]</scope>
    <source>
        <strain evidence="2 3">8D</strain>
    </source>
</reference>
<protein>
    <submittedName>
        <fullName evidence="2">TPR-repeat-containing protein, putative component of Menaquinone-cytochrome C reductase</fullName>
    </submittedName>
</protein>
<evidence type="ECO:0000313" key="2">
    <source>
        <dbReference type="EMBL" id="ETO40600.1"/>
    </source>
</evidence>
<dbReference type="AlphaFoldDB" id="W9EHY4"/>
<dbReference type="RefSeq" id="WP_035421711.1">
    <property type="nucleotide sequence ID" value="NZ_ALXG01000022.1"/>
</dbReference>
<sequence>MSFSEQALTALHNQELQTYQQALRQALEHDDDELLNSLAEELYALGFNDDAIKIYQQLLQKYPSEDELRTNLADLMIAQDEEDQALNYLNEIKPSSDYYVNALLVAADLYQTQGFPEVSEQKLLQAKALAPHEPVITFALAELYYATQQPEKAQPLYLQLLKSGHLEISNVNLVERLGVTYAQLGHFEQALGYLEQIEAGQQTPTVKFELGVTYLQLGQLKAAIEQLQQLQTTDPQFASLYLPLGEALAADQQPTAALHTLQEGLRVDEYNDDLYLKLAELAEQLQQPELAKQTLRQGYQINPENQALINQLSAFELKQGNYRQVLELVYSEQGKVDVTPQLAWDAATAATKLELWEQAESFYQQAATGLLNNPDFLKQATLFYREMGKQTQAIKFLNRYLAIVPDDPEMEELLIDLNETL</sequence>
<organism evidence="2 3">
    <name type="scientific">Fructilactobacillus florum 8D</name>
    <dbReference type="NCBI Taxonomy" id="1221538"/>
    <lineage>
        <taxon>Bacteria</taxon>
        <taxon>Bacillati</taxon>
        <taxon>Bacillota</taxon>
        <taxon>Bacilli</taxon>
        <taxon>Lactobacillales</taxon>
        <taxon>Lactobacillaceae</taxon>
        <taxon>Fructilactobacillus</taxon>
    </lineage>
</organism>
<evidence type="ECO:0000256" key="1">
    <source>
        <dbReference type="PROSITE-ProRule" id="PRU00339"/>
    </source>
</evidence>
<dbReference type="PROSITE" id="PS50005">
    <property type="entry name" value="TPR"/>
    <property type="match status" value="1"/>
</dbReference>
<feature type="repeat" description="TPR" evidence="1">
    <location>
        <begin position="204"/>
        <end position="237"/>
    </location>
</feature>
<gene>
    <name evidence="2" type="ORF">B808_502</name>
</gene>
<accession>W9EHY4</accession>
<dbReference type="InterPro" id="IPR011990">
    <property type="entry name" value="TPR-like_helical_dom_sf"/>
</dbReference>
<evidence type="ECO:0000313" key="3">
    <source>
        <dbReference type="Proteomes" id="UP000019474"/>
    </source>
</evidence>
<dbReference type="OrthoDB" id="2080803at2"/>
<comment type="caution">
    <text evidence="2">The sequence shown here is derived from an EMBL/GenBank/DDBJ whole genome shotgun (WGS) entry which is preliminary data.</text>
</comment>
<name>W9EHY4_9LACO</name>